<dbReference type="FunCoup" id="A0A1V9XJJ8">
    <property type="interactions" value="10"/>
</dbReference>
<gene>
    <name evidence="5" type="ORF">BIW11_09600</name>
</gene>
<evidence type="ECO:0000256" key="3">
    <source>
        <dbReference type="SAM" id="SignalP"/>
    </source>
</evidence>
<accession>A0A1V9XJJ8</accession>
<keyword evidence="6" id="KW-1185">Reference proteome</keyword>
<evidence type="ECO:0000313" key="6">
    <source>
        <dbReference type="Proteomes" id="UP000192247"/>
    </source>
</evidence>
<reference evidence="5 6" key="1">
    <citation type="journal article" date="2017" name="Gigascience">
        <title>Draft genome of the honey bee ectoparasitic mite, Tropilaelaps mercedesae, is shaped by the parasitic life history.</title>
        <authorList>
            <person name="Dong X."/>
            <person name="Armstrong S.D."/>
            <person name="Xia D."/>
            <person name="Makepeace B.L."/>
            <person name="Darby A.C."/>
            <person name="Kadowaki T."/>
        </authorList>
    </citation>
    <scope>NUCLEOTIDE SEQUENCE [LARGE SCALE GENOMIC DNA]</scope>
    <source>
        <strain evidence="5">Wuxi-XJTLU</strain>
    </source>
</reference>
<feature type="signal peptide" evidence="3">
    <location>
        <begin position="1"/>
        <end position="17"/>
    </location>
</feature>
<name>A0A1V9XJJ8_9ACAR</name>
<dbReference type="EMBL" id="MNPL01009540">
    <property type="protein sequence ID" value="OQR73659.1"/>
    <property type="molecule type" value="Genomic_DNA"/>
</dbReference>
<dbReference type="OrthoDB" id="7901229at2759"/>
<dbReference type="Pfam" id="PF15430">
    <property type="entry name" value="SVWC"/>
    <property type="match status" value="1"/>
</dbReference>
<sequence>MVRIVVTAGLFLSFVLALADAYTALMPKVKMTNGKCIHPMFNEKIASNQPYYPADACERHSCDSSRRTIHISGCGRVMPPPGCKAEYDRSLKYPGCCKPKFVCE</sequence>
<protein>
    <recommendedName>
        <fullName evidence="4">Single domain-containing protein</fullName>
    </recommendedName>
</protein>
<dbReference type="InParanoid" id="A0A1V9XJJ8"/>
<proteinExistence type="predicted"/>
<feature type="chain" id="PRO_5012980792" description="Single domain-containing protein" evidence="3">
    <location>
        <begin position="18"/>
        <end position="104"/>
    </location>
</feature>
<dbReference type="GO" id="GO:0005576">
    <property type="term" value="C:extracellular region"/>
    <property type="evidence" value="ECO:0007669"/>
    <property type="project" value="UniProtKB-SubCell"/>
</dbReference>
<evidence type="ECO:0000313" key="5">
    <source>
        <dbReference type="EMBL" id="OQR73659.1"/>
    </source>
</evidence>
<comment type="caution">
    <text evidence="5">The sequence shown here is derived from an EMBL/GenBank/DDBJ whole genome shotgun (WGS) entry which is preliminary data.</text>
</comment>
<evidence type="ECO:0000256" key="1">
    <source>
        <dbReference type="ARBA" id="ARBA00004613"/>
    </source>
</evidence>
<dbReference type="AlphaFoldDB" id="A0A1V9XJJ8"/>
<dbReference type="Proteomes" id="UP000192247">
    <property type="component" value="Unassembled WGS sequence"/>
</dbReference>
<evidence type="ECO:0000256" key="2">
    <source>
        <dbReference type="ARBA" id="ARBA00022525"/>
    </source>
</evidence>
<keyword evidence="3" id="KW-0732">Signal</keyword>
<keyword evidence="2" id="KW-0964">Secreted</keyword>
<dbReference type="InterPro" id="IPR029277">
    <property type="entry name" value="SVWC_dom"/>
</dbReference>
<evidence type="ECO:0000259" key="4">
    <source>
        <dbReference type="SMART" id="SM01318"/>
    </source>
</evidence>
<comment type="subcellular location">
    <subcellularLocation>
        <location evidence="1">Secreted</location>
    </subcellularLocation>
</comment>
<dbReference type="SMART" id="SM01318">
    <property type="entry name" value="SVWC"/>
    <property type="match status" value="1"/>
</dbReference>
<feature type="domain" description="Single" evidence="4">
    <location>
        <begin position="36"/>
        <end position="103"/>
    </location>
</feature>
<organism evidence="5 6">
    <name type="scientific">Tropilaelaps mercedesae</name>
    <dbReference type="NCBI Taxonomy" id="418985"/>
    <lineage>
        <taxon>Eukaryota</taxon>
        <taxon>Metazoa</taxon>
        <taxon>Ecdysozoa</taxon>
        <taxon>Arthropoda</taxon>
        <taxon>Chelicerata</taxon>
        <taxon>Arachnida</taxon>
        <taxon>Acari</taxon>
        <taxon>Parasitiformes</taxon>
        <taxon>Mesostigmata</taxon>
        <taxon>Gamasina</taxon>
        <taxon>Dermanyssoidea</taxon>
        <taxon>Laelapidae</taxon>
        <taxon>Tropilaelaps</taxon>
    </lineage>
</organism>